<organism evidence="2 3">
    <name type="scientific">Dolichospermum planctonicum</name>
    <dbReference type="NCBI Taxonomy" id="136072"/>
    <lineage>
        <taxon>Bacteria</taxon>
        <taxon>Bacillati</taxon>
        <taxon>Cyanobacteriota</taxon>
        <taxon>Cyanophyceae</taxon>
        <taxon>Nostocales</taxon>
        <taxon>Aphanizomenonaceae</taxon>
        <taxon>Dolichospermum</taxon>
    </lineage>
</organism>
<evidence type="ECO:0000313" key="3">
    <source>
        <dbReference type="Proteomes" id="UP000299367"/>
    </source>
</evidence>
<accession>A0A480AB05</accession>
<dbReference type="OrthoDB" id="517281at2"/>
<gene>
    <name evidence="2" type="ORF">NIES80_18090</name>
</gene>
<dbReference type="RefSeq" id="WP_137907759.1">
    <property type="nucleotide sequence ID" value="NZ_BJCF01000016.1"/>
</dbReference>
<proteinExistence type="predicted"/>
<comment type="caution">
    <text evidence="2">The sequence shown here is derived from an EMBL/GenBank/DDBJ whole genome shotgun (WGS) entry which is preliminary data.</text>
</comment>
<dbReference type="Proteomes" id="UP000299367">
    <property type="component" value="Unassembled WGS sequence"/>
</dbReference>
<feature type="transmembrane region" description="Helical" evidence="1">
    <location>
        <begin position="22"/>
        <end position="40"/>
    </location>
</feature>
<protein>
    <submittedName>
        <fullName evidence="2">Uncharacterized protein</fullName>
    </submittedName>
</protein>
<keyword evidence="1" id="KW-0472">Membrane</keyword>
<dbReference type="AlphaFoldDB" id="A0A480AB05"/>
<evidence type="ECO:0000313" key="2">
    <source>
        <dbReference type="EMBL" id="GCL42107.1"/>
    </source>
</evidence>
<name>A0A480AB05_9CYAN</name>
<reference evidence="3" key="1">
    <citation type="submission" date="2019-02" db="EMBL/GenBank/DDBJ databases">
        <title>Draft genome sequence of Dolichospermum planctonicum NIES-80.</title>
        <authorList>
            <person name="Yamaguchi H."/>
            <person name="Suzuki S."/>
            <person name="Kawachi M."/>
        </authorList>
    </citation>
    <scope>NUCLEOTIDE SEQUENCE [LARGE SCALE GENOMIC DNA]</scope>
    <source>
        <strain evidence="3">NIES-80</strain>
    </source>
</reference>
<keyword evidence="1" id="KW-0812">Transmembrane</keyword>
<dbReference type="EMBL" id="BJCF01000016">
    <property type="protein sequence ID" value="GCL42107.1"/>
    <property type="molecule type" value="Genomic_DNA"/>
</dbReference>
<sequence>MQTQTTENTSKEKISGRDLHKYIWLLVGVFSLLTVTYPTSMMRVSQKEKFKGFYIKSLPAESKYYSDSAK</sequence>
<evidence type="ECO:0000256" key="1">
    <source>
        <dbReference type="SAM" id="Phobius"/>
    </source>
</evidence>
<keyword evidence="1" id="KW-1133">Transmembrane helix</keyword>